<name>L0R899_HUMAN</name>
<proteinExistence type="predicted"/>
<gene>
    <name evidence="1" type="primary">MLL</name>
</gene>
<sequence length="74" mass="7721">MPPCMEMLHASSITRVSLTAILGSSILMGRSTLSSLPCVRSTEERNSLTTISSPLRMPATSCPATVAPRNAGSS</sequence>
<dbReference type="AlphaFoldDB" id="L0R899"/>
<reference evidence="1" key="1">
    <citation type="submission" date="2012-10" db="EMBL/GenBank/DDBJ databases">
        <title>Direct identification of alternative open reading frame translation products in human.</title>
        <authorList>
            <person name="Vanderperre B."/>
            <person name="Lucier J.-F."/>
            <person name="Motard J."/>
            <person name="Tremblay G."/>
            <person name="Vanderperre S."/>
            <person name="Wisztorski M."/>
            <person name="Salzet M."/>
            <person name="Boisvert F.-M."/>
            <person name="Roucou X."/>
        </authorList>
    </citation>
    <scope>NUCLEOTIDE SEQUENCE</scope>
</reference>
<dbReference type="EMBL" id="HF548060">
    <property type="protein sequence ID" value="CCO13771.1"/>
    <property type="molecule type" value="Genomic_DNA"/>
</dbReference>
<accession>L0R899</accession>
<protein>
    <submittedName>
        <fullName evidence="1">Alternative protein MLL</fullName>
    </submittedName>
</protein>
<dbReference type="ChiTaRS" id="KMT2A">
    <property type="organism name" value="human"/>
</dbReference>
<organism evidence="1">
    <name type="scientific">Homo sapiens</name>
    <name type="common">Human</name>
    <dbReference type="NCBI Taxonomy" id="9606"/>
    <lineage>
        <taxon>Eukaryota</taxon>
        <taxon>Metazoa</taxon>
        <taxon>Chordata</taxon>
        <taxon>Craniata</taxon>
        <taxon>Vertebrata</taxon>
        <taxon>Euteleostomi</taxon>
        <taxon>Mammalia</taxon>
        <taxon>Eutheria</taxon>
        <taxon>Euarchontoglires</taxon>
        <taxon>Primates</taxon>
        <taxon>Haplorrhini</taxon>
        <taxon>Catarrhini</taxon>
        <taxon>Hominidae</taxon>
        <taxon>Homo</taxon>
    </lineage>
</organism>
<evidence type="ECO:0000313" key="1">
    <source>
        <dbReference type="EMBL" id="CCO13771.1"/>
    </source>
</evidence>